<dbReference type="EMBL" id="NBTZ01000009">
    <property type="protein sequence ID" value="OTP79466.1"/>
    <property type="molecule type" value="Genomic_DNA"/>
</dbReference>
<dbReference type="InterPro" id="IPR036390">
    <property type="entry name" value="WH_DNA-bd_sf"/>
</dbReference>
<dbReference type="Proteomes" id="UP000195221">
    <property type="component" value="Unassembled WGS sequence"/>
</dbReference>
<sequence>MVDVWARPEGLKKSVHLFNGRTVDGIKHMAHKMGLPPRSTGPANRGGPNEAIVLQLLELRPMDIAELAAKIGISERAARFRVNDLHAAGRIHITRWERFSQHGVATRMWALGAGEDAPRPKPIPQKIRETDRMKRMRKNDPLKYARFLARKRLMEGIRTGRIVKRDQAAQALFGPAAANATSSHSEVA</sequence>
<gene>
    <name evidence="1" type="ORF">PAMC26577_00965</name>
</gene>
<dbReference type="AlphaFoldDB" id="A0A242N8I1"/>
<reference evidence="1 2" key="1">
    <citation type="submission" date="2017-03" db="EMBL/GenBank/DDBJ databases">
        <title>Genome analysis of strain PAMC 26577.</title>
        <authorList>
            <person name="Oh H.-M."/>
            <person name="Yang J.-A."/>
        </authorList>
    </citation>
    <scope>NUCLEOTIDE SEQUENCE [LARGE SCALE GENOMIC DNA]</scope>
    <source>
        <strain evidence="1 2">PAMC 26577</strain>
    </source>
</reference>
<organism evidence="1 2">
    <name type="scientific">Caballeronia sordidicola</name>
    <name type="common">Burkholderia sordidicola</name>
    <dbReference type="NCBI Taxonomy" id="196367"/>
    <lineage>
        <taxon>Bacteria</taxon>
        <taxon>Pseudomonadati</taxon>
        <taxon>Pseudomonadota</taxon>
        <taxon>Betaproteobacteria</taxon>
        <taxon>Burkholderiales</taxon>
        <taxon>Burkholderiaceae</taxon>
        <taxon>Caballeronia</taxon>
    </lineage>
</organism>
<dbReference type="SUPFAM" id="SSF46785">
    <property type="entry name" value="Winged helix' DNA-binding domain"/>
    <property type="match status" value="1"/>
</dbReference>
<evidence type="ECO:0000313" key="2">
    <source>
        <dbReference type="Proteomes" id="UP000195221"/>
    </source>
</evidence>
<protein>
    <submittedName>
        <fullName evidence="1">Phage protein</fullName>
    </submittedName>
</protein>
<evidence type="ECO:0000313" key="1">
    <source>
        <dbReference type="EMBL" id="OTP79466.1"/>
    </source>
</evidence>
<dbReference type="RefSeq" id="WP_144029335.1">
    <property type="nucleotide sequence ID" value="NZ_NBTZ01000009.1"/>
</dbReference>
<accession>A0A242N8I1</accession>
<comment type="caution">
    <text evidence="1">The sequence shown here is derived from an EMBL/GenBank/DDBJ whole genome shotgun (WGS) entry which is preliminary data.</text>
</comment>
<proteinExistence type="predicted"/>
<name>A0A242N8I1_CABSO</name>